<dbReference type="HOGENOM" id="CLU_3326785_0_0_3"/>
<dbReference type="Proteomes" id="UP000003835">
    <property type="component" value="Unassembled WGS sequence"/>
</dbReference>
<dbReference type="EMBL" id="DS989868">
    <property type="protein sequence ID" value="EDX71899.1"/>
    <property type="molecule type" value="Genomic_DNA"/>
</dbReference>
<name>B4W1D5_9CYAN</name>
<keyword evidence="2" id="KW-1185">Reference proteome</keyword>
<accession>B4W1D5</accession>
<reference evidence="1 2" key="1">
    <citation type="submission" date="2008-07" db="EMBL/GenBank/DDBJ databases">
        <authorList>
            <person name="Tandeau de Marsac N."/>
            <person name="Ferriera S."/>
            <person name="Johnson J."/>
            <person name="Kravitz S."/>
            <person name="Beeson K."/>
            <person name="Sutton G."/>
            <person name="Rogers Y.-H."/>
            <person name="Friedman R."/>
            <person name="Frazier M."/>
            <person name="Venter J.C."/>
        </authorList>
    </citation>
    <scope>NUCLEOTIDE SEQUENCE [LARGE SCALE GENOMIC DNA]</scope>
    <source>
        <strain evidence="1 2">PCC 7420</strain>
    </source>
</reference>
<evidence type="ECO:0000313" key="2">
    <source>
        <dbReference type="Proteomes" id="UP000003835"/>
    </source>
</evidence>
<proteinExistence type="predicted"/>
<gene>
    <name evidence="1" type="ORF">MC7420_5043</name>
</gene>
<evidence type="ECO:0000313" key="1">
    <source>
        <dbReference type="EMBL" id="EDX71899.1"/>
    </source>
</evidence>
<sequence length="38" mass="4238">MFDNRAGFVARLSVTKSIERLNPPLHPLLNSPLLLPLP</sequence>
<dbReference type="AlphaFoldDB" id="B4W1D5"/>
<organism evidence="1 2">
    <name type="scientific">Coleofasciculus chthonoplastes PCC 7420</name>
    <dbReference type="NCBI Taxonomy" id="118168"/>
    <lineage>
        <taxon>Bacteria</taxon>
        <taxon>Bacillati</taxon>
        <taxon>Cyanobacteriota</taxon>
        <taxon>Cyanophyceae</taxon>
        <taxon>Coleofasciculales</taxon>
        <taxon>Coleofasciculaceae</taxon>
        <taxon>Coleofasciculus</taxon>
    </lineage>
</organism>
<protein>
    <submittedName>
        <fullName evidence="1">Uncharacterized protein</fullName>
    </submittedName>
</protein>